<dbReference type="EMBL" id="JAUUCC010000059">
    <property type="protein sequence ID" value="MEE2053030.1"/>
    <property type="molecule type" value="Genomic_DNA"/>
</dbReference>
<dbReference type="Pfam" id="PF13581">
    <property type="entry name" value="HATPase_c_2"/>
    <property type="match status" value="1"/>
</dbReference>
<keyword evidence="1" id="KW-0808">Transferase</keyword>
<protein>
    <submittedName>
        <fullName evidence="3">ATP-binding protein</fullName>
    </submittedName>
</protein>
<dbReference type="InterPro" id="IPR036890">
    <property type="entry name" value="HATPase_C_sf"/>
</dbReference>
<comment type="caution">
    <text evidence="3">The sequence shown here is derived from an EMBL/GenBank/DDBJ whole genome shotgun (WGS) entry which is preliminary data.</text>
</comment>
<dbReference type="Gene3D" id="3.30.565.10">
    <property type="entry name" value="Histidine kinase-like ATPase, C-terminal domain"/>
    <property type="match status" value="1"/>
</dbReference>
<proteinExistence type="predicted"/>
<evidence type="ECO:0000313" key="3">
    <source>
        <dbReference type="EMBL" id="MEE2053030.1"/>
    </source>
</evidence>
<organism evidence="3 4">
    <name type="scientific">Nocardiopsis tropica</name>
    <dbReference type="NCBI Taxonomy" id="109330"/>
    <lineage>
        <taxon>Bacteria</taxon>
        <taxon>Bacillati</taxon>
        <taxon>Actinomycetota</taxon>
        <taxon>Actinomycetes</taxon>
        <taxon>Streptosporangiales</taxon>
        <taxon>Nocardiopsidaceae</taxon>
        <taxon>Nocardiopsis</taxon>
    </lineage>
</organism>
<dbReference type="InterPro" id="IPR003594">
    <property type="entry name" value="HATPase_dom"/>
</dbReference>
<reference evidence="3 4" key="1">
    <citation type="submission" date="2023-07" db="EMBL/GenBank/DDBJ databases">
        <authorList>
            <person name="Girao M."/>
            <person name="Carvalho M.F."/>
        </authorList>
    </citation>
    <scope>NUCLEOTIDE SEQUENCE [LARGE SCALE GENOMIC DNA]</scope>
    <source>
        <strain evidence="3 4">66/93</strain>
    </source>
</reference>
<dbReference type="GO" id="GO:0005524">
    <property type="term" value="F:ATP binding"/>
    <property type="evidence" value="ECO:0007669"/>
    <property type="project" value="UniProtKB-KW"/>
</dbReference>
<evidence type="ECO:0000259" key="2">
    <source>
        <dbReference type="Pfam" id="PF13581"/>
    </source>
</evidence>
<feature type="domain" description="Histidine kinase/HSP90-like ATPase" evidence="2">
    <location>
        <begin position="22"/>
        <end position="127"/>
    </location>
</feature>
<dbReference type="PANTHER" id="PTHR35526">
    <property type="entry name" value="ANTI-SIGMA-F FACTOR RSBW-RELATED"/>
    <property type="match status" value="1"/>
</dbReference>
<sequence>MSILPHTTPAEHRWPARIYPGTLVRMSTIRADLRSDLAGFTEDLVETAVLCASEMAANAVEHTRSGADPDGRVLRALLAPEPGVLRLVVVDDGARESSPEIPARRTEAEWMSAERGRGLLLVDALARAWGTYPVVPFPFCADLGTAVWAEFTTGETG</sequence>
<dbReference type="SUPFAM" id="SSF55874">
    <property type="entry name" value="ATPase domain of HSP90 chaperone/DNA topoisomerase II/histidine kinase"/>
    <property type="match status" value="1"/>
</dbReference>
<keyword evidence="1" id="KW-0723">Serine/threonine-protein kinase</keyword>
<name>A0ABU7KUQ4_9ACTN</name>
<dbReference type="CDD" id="cd16936">
    <property type="entry name" value="HATPase_RsbW-like"/>
    <property type="match status" value="1"/>
</dbReference>
<evidence type="ECO:0000313" key="4">
    <source>
        <dbReference type="Proteomes" id="UP001348641"/>
    </source>
</evidence>
<dbReference type="Proteomes" id="UP001348641">
    <property type="component" value="Unassembled WGS sequence"/>
</dbReference>
<evidence type="ECO:0000256" key="1">
    <source>
        <dbReference type="ARBA" id="ARBA00022527"/>
    </source>
</evidence>
<dbReference type="PANTHER" id="PTHR35526:SF3">
    <property type="entry name" value="ANTI-SIGMA-F FACTOR RSBW"/>
    <property type="match status" value="1"/>
</dbReference>
<dbReference type="InterPro" id="IPR050267">
    <property type="entry name" value="Anti-sigma-factor_SerPK"/>
</dbReference>
<keyword evidence="1" id="KW-0418">Kinase</keyword>
<keyword evidence="3" id="KW-0067">ATP-binding</keyword>
<keyword evidence="3" id="KW-0547">Nucleotide-binding</keyword>
<gene>
    <name evidence="3" type="ORF">Q8A49_21230</name>
</gene>
<accession>A0ABU7KUQ4</accession>